<proteinExistence type="predicted"/>
<dbReference type="Pfam" id="PF00957">
    <property type="entry name" value="Synaptobrevin"/>
    <property type="match status" value="1"/>
</dbReference>
<accession>A0A7D3QX93</accession>
<dbReference type="GO" id="GO:0016020">
    <property type="term" value="C:membrane"/>
    <property type="evidence" value="ECO:0007669"/>
    <property type="project" value="InterPro"/>
</dbReference>
<dbReference type="InterPro" id="IPR001388">
    <property type="entry name" value="Synaptobrevin-like"/>
</dbReference>
<gene>
    <name evidence="2" type="ORF">Fadolivirus_1_822</name>
</gene>
<feature type="domain" description="V-SNARE coiled-coil homology" evidence="1">
    <location>
        <begin position="120"/>
        <end position="180"/>
    </location>
</feature>
<dbReference type="Proteomes" id="UP001162001">
    <property type="component" value="Segment"/>
</dbReference>
<dbReference type="SUPFAM" id="SSF58038">
    <property type="entry name" value="SNARE fusion complex"/>
    <property type="match status" value="1"/>
</dbReference>
<protein>
    <submittedName>
        <fullName evidence="2">SNARE-like protein</fullName>
    </submittedName>
</protein>
<sequence length="180" mass="21265">MKLYSLLIYNRDKTLLHSKHDLSQVSIMYRYFVKNTIESIALESLNYIEPNNVYKINEKIDDKNVMIYGYCYDINIILLTDIDYPPYLVYSLFRDLRNNIKSDNVEKIWNNYHEGKNADKVQQIKSELDETKVILLESIEKLLERGEKIDELVKKTEELNVGAITFAKKSKELNRCCIIL</sequence>
<organism evidence="2 3">
    <name type="scientific">Fadolivirus FV1/VV64</name>
    <dbReference type="NCBI Taxonomy" id="3070911"/>
    <lineage>
        <taxon>Viruses</taxon>
        <taxon>Varidnaviria</taxon>
        <taxon>Bamfordvirae</taxon>
        <taxon>Nucleocytoviricota</taxon>
        <taxon>Megaviricetes</taxon>
        <taxon>Imitervirales</taxon>
        <taxon>Mimiviridae</taxon>
        <taxon>Klosneuvirinae</taxon>
        <taxon>Fadolivirus</taxon>
        <taxon>Fadolivirus algeromassiliense</taxon>
    </lineage>
</organism>
<dbReference type="Gene3D" id="3.30.450.50">
    <property type="entry name" value="Longin domain"/>
    <property type="match status" value="1"/>
</dbReference>
<evidence type="ECO:0000259" key="1">
    <source>
        <dbReference type="PROSITE" id="PS50892"/>
    </source>
</evidence>
<dbReference type="PANTHER" id="PTHR45806">
    <property type="entry name" value="SYNAPTOBREVIN HOMOLOG YKT6"/>
    <property type="match status" value="1"/>
</dbReference>
<dbReference type="Gene3D" id="1.20.5.110">
    <property type="match status" value="1"/>
</dbReference>
<dbReference type="EMBL" id="MT418680">
    <property type="protein sequence ID" value="QKF94280.1"/>
    <property type="molecule type" value="Genomic_DNA"/>
</dbReference>
<dbReference type="InterPro" id="IPR042855">
    <property type="entry name" value="V_SNARE_CC"/>
</dbReference>
<reference evidence="2 3" key="1">
    <citation type="submission" date="2020-04" db="EMBL/GenBank/DDBJ databases">
        <title>Advantages and limits of metagenomic assembly and binning of a giant virus.</title>
        <authorList>
            <person name="Schulz F."/>
            <person name="Andreani J."/>
            <person name="Francis R."/>
            <person name="Boudjemaa H."/>
            <person name="Bou Khalil J.Y."/>
            <person name="Lee J."/>
            <person name="La Scola B."/>
            <person name="Woyke T."/>
        </authorList>
    </citation>
    <scope>NUCLEOTIDE SEQUENCE [LARGE SCALE GENOMIC DNA]</scope>
    <source>
        <strain evidence="2 3">FV1/VV64</strain>
    </source>
</reference>
<dbReference type="PANTHER" id="PTHR45806:SF1">
    <property type="entry name" value="SYNAPTOBREVIN HOMOLOG YKT6"/>
    <property type="match status" value="1"/>
</dbReference>
<keyword evidence="3" id="KW-1185">Reference proteome</keyword>
<dbReference type="InterPro" id="IPR011012">
    <property type="entry name" value="Longin-like_dom_sf"/>
</dbReference>
<dbReference type="SUPFAM" id="SSF64356">
    <property type="entry name" value="SNARE-like"/>
    <property type="match status" value="1"/>
</dbReference>
<evidence type="ECO:0000313" key="3">
    <source>
        <dbReference type="Proteomes" id="UP001162001"/>
    </source>
</evidence>
<evidence type="ECO:0000313" key="2">
    <source>
        <dbReference type="EMBL" id="QKF94280.1"/>
    </source>
</evidence>
<dbReference type="GO" id="GO:0005484">
    <property type="term" value="F:SNAP receptor activity"/>
    <property type="evidence" value="ECO:0007669"/>
    <property type="project" value="TreeGrafter"/>
</dbReference>
<dbReference type="CDD" id="cd15843">
    <property type="entry name" value="R-SNARE"/>
    <property type="match status" value="1"/>
</dbReference>
<dbReference type="PRINTS" id="PR00219">
    <property type="entry name" value="SYNAPTOBREVN"/>
</dbReference>
<name>A0A7D3QX93_9VIRU</name>
<dbReference type="GO" id="GO:0016192">
    <property type="term" value="P:vesicle-mediated transport"/>
    <property type="evidence" value="ECO:0007669"/>
    <property type="project" value="InterPro"/>
</dbReference>
<dbReference type="PROSITE" id="PS50892">
    <property type="entry name" value="V_SNARE"/>
    <property type="match status" value="1"/>
</dbReference>